<dbReference type="Proteomes" id="UP000178574">
    <property type="component" value="Unassembled WGS sequence"/>
</dbReference>
<proteinExistence type="predicted"/>
<dbReference type="AlphaFoldDB" id="A0A1G2K6F9"/>
<name>A0A1G2K6F9_9BACT</name>
<protein>
    <submittedName>
        <fullName evidence="1">Uncharacterized protein</fullName>
    </submittedName>
</protein>
<gene>
    <name evidence="1" type="ORF">A2847_02205</name>
</gene>
<comment type="caution">
    <text evidence="1">The sequence shown here is derived from an EMBL/GenBank/DDBJ whole genome shotgun (WGS) entry which is preliminary data.</text>
</comment>
<evidence type="ECO:0000313" key="2">
    <source>
        <dbReference type="Proteomes" id="UP000178574"/>
    </source>
</evidence>
<sequence length="121" mass="13751">MGFEAISCLMVQNVSLTNSMRNTLIFGAIELLRYHGEKGNGRKRIKTDDIEGFITTEFEPSYLGSITGIVFHADIDTELGRGKVRFLMDPRYAALDPEDILRRPWTDVTENFQKASRAHLN</sequence>
<accession>A0A1G2K6F9</accession>
<evidence type="ECO:0000313" key="1">
    <source>
        <dbReference type="EMBL" id="OGZ94965.1"/>
    </source>
</evidence>
<reference evidence="1 2" key="1">
    <citation type="journal article" date="2016" name="Nat. Commun.">
        <title>Thousands of microbial genomes shed light on interconnected biogeochemical processes in an aquifer system.</title>
        <authorList>
            <person name="Anantharaman K."/>
            <person name="Brown C.T."/>
            <person name="Hug L.A."/>
            <person name="Sharon I."/>
            <person name="Castelle C.J."/>
            <person name="Probst A.J."/>
            <person name="Thomas B.C."/>
            <person name="Singh A."/>
            <person name="Wilkins M.J."/>
            <person name="Karaoz U."/>
            <person name="Brodie E.L."/>
            <person name="Williams K.H."/>
            <person name="Hubbard S.S."/>
            <person name="Banfield J.F."/>
        </authorList>
    </citation>
    <scope>NUCLEOTIDE SEQUENCE [LARGE SCALE GENOMIC DNA]</scope>
</reference>
<dbReference type="EMBL" id="MHQD01000045">
    <property type="protein sequence ID" value="OGZ94965.1"/>
    <property type="molecule type" value="Genomic_DNA"/>
</dbReference>
<organism evidence="1 2">
    <name type="scientific">Candidatus Sungbacteria bacterium RIFCSPHIGHO2_01_FULL_50_25</name>
    <dbReference type="NCBI Taxonomy" id="1802265"/>
    <lineage>
        <taxon>Bacteria</taxon>
        <taxon>Candidatus Sungiibacteriota</taxon>
    </lineage>
</organism>